<evidence type="ECO:0000313" key="2">
    <source>
        <dbReference type="Proteomes" id="UP001159405"/>
    </source>
</evidence>
<keyword evidence="2" id="KW-1185">Reference proteome</keyword>
<accession>A0ABN8P6B8</accession>
<comment type="caution">
    <text evidence="1">The sequence shown here is derived from an EMBL/GenBank/DDBJ whole genome shotgun (WGS) entry which is preliminary data.</text>
</comment>
<dbReference type="EMBL" id="CALNXK010000055">
    <property type="protein sequence ID" value="CAH3134986.1"/>
    <property type="molecule type" value="Genomic_DNA"/>
</dbReference>
<name>A0ABN8P6B8_9CNID</name>
<sequence length="69" mass="7739">IENASDDDTLRVLQERDDIQFLMAQAGFANEYLTLKSTKYLKKQTDTVNSTVTETTSELSGLPTLKNLI</sequence>
<organism evidence="1 2">
    <name type="scientific">Porites lobata</name>
    <dbReference type="NCBI Taxonomy" id="104759"/>
    <lineage>
        <taxon>Eukaryota</taxon>
        <taxon>Metazoa</taxon>
        <taxon>Cnidaria</taxon>
        <taxon>Anthozoa</taxon>
        <taxon>Hexacorallia</taxon>
        <taxon>Scleractinia</taxon>
        <taxon>Fungiina</taxon>
        <taxon>Poritidae</taxon>
        <taxon>Porites</taxon>
    </lineage>
</organism>
<evidence type="ECO:0000313" key="1">
    <source>
        <dbReference type="EMBL" id="CAH3134986.1"/>
    </source>
</evidence>
<feature type="non-terminal residue" evidence="1">
    <location>
        <position position="1"/>
    </location>
</feature>
<protein>
    <submittedName>
        <fullName evidence="1">Uncharacterized protein</fullName>
    </submittedName>
</protein>
<gene>
    <name evidence="1" type="ORF">PLOB_00037701</name>
</gene>
<reference evidence="1 2" key="1">
    <citation type="submission" date="2022-05" db="EMBL/GenBank/DDBJ databases">
        <authorList>
            <consortium name="Genoscope - CEA"/>
            <person name="William W."/>
        </authorList>
    </citation>
    <scope>NUCLEOTIDE SEQUENCE [LARGE SCALE GENOMIC DNA]</scope>
</reference>
<proteinExistence type="predicted"/>
<dbReference type="Proteomes" id="UP001159405">
    <property type="component" value="Unassembled WGS sequence"/>
</dbReference>